<keyword evidence="8" id="KW-1185">Reference proteome</keyword>
<keyword evidence="3" id="KW-0804">Transcription</keyword>
<feature type="compositionally biased region" description="Low complexity" evidence="5">
    <location>
        <begin position="194"/>
        <end position="212"/>
    </location>
</feature>
<dbReference type="Gene3D" id="2.170.150.80">
    <property type="entry name" value="NAC domain"/>
    <property type="match status" value="1"/>
</dbReference>
<evidence type="ECO:0000256" key="3">
    <source>
        <dbReference type="ARBA" id="ARBA00023163"/>
    </source>
</evidence>
<keyword evidence="1" id="KW-0805">Transcription regulation</keyword>
<dbReference type="SUPFAM" id="SSF101941">
    <property type="entry name" value="NAC domain"/>
    <property type="match status" value="1"/>
</dbReference>
<gene>
    <name evidence="7" type="ORF">RJ641_014143</name>
</gene>
<dbReference type="PROSITE" id="PS51005">
    <property type="entry name" value="NAC"/>
    <property type="match status" value="1"/>
</dbReference>
<name>A0AAN8URL5_9MAGN</name>
<feature type="domain" description="NAC" evidence="6">
    <location>
        <begin position="19"/>
        <end position="173"/>
    </location>
</feature>
<dbReference type="InterPro" id="IPR003441">
    <property type="entry name" value="NAC-dom"/>
</dbReference>
<dbReference type="Pfam" id="PF02365">
    <property type="entry name" value="NAM"/>
    <property type="match status" value="1"/>
</dbReference>
<organism evidence="7 8">
    <name type="scientific">Dillenia turbinata</name>
    <dbReference type="NCBI Taxonomy" id="194707"/>
    <lineage>
        <taxon>Eukaryota</taxon>
        <taxon>Viridiplantae</taxon>
        <taxon>Streptophyta</taxon>
        <taxon>Embryophyta</taxon>
        <taxon>Tracheophyta</taxon>
        <taxon>Spermatophyta</taxon>
        <taxon>Magnoliopsida</taxon>
        <taxon>eudicotyledons</taxon>
        <taxon>Gunneridae</taxon>
        <taxon>Pentapetalae</taxon>
        <taxon>Dilleniales</taxon>
        <taxon>Dilleniaceae</taxon>
        <taxon>Dillenia</taxon>
    </lineage>
</organism>
<feature type="region of interest" description="Disordered" evidence="5">
    <location>
        <begin position="194"/>
        <end position="224"/>
    </location>
</feature>
<dbReference type="GO" id="GO:0006355">
    <property type="term" value="P:regulation of DNA-templated transcription"/>
    <property type="evidence" value="ECO:0007669"/>
    <property type="project" value="InterPro"/>
</dbReference>
<accession>A0AAN8URL5</accession>
<keyword evidence="4" id="KW-0539">Nucleus</keyword>
<dbReference type="AlphaFoldDB" id="A0AAN8URL5"/>
<dbReference type="Proteomes" id="UP001370490">
    <property type="component" value="Unassembled WGS sequence"/>
</dbReference>
<dbReference type="EMBL" id="JBAMMX010000020">
    <property type="protein sequence ID" value="KAK6920465.1"/>
    <property type="molecule type" value="Genomic_DNA"/>
</dbReference>
<reference evidence="7 8" key="1">
    <citation type="submission" date="2023-12" db="EMBL/GenBank/DDBJ databases">
        <title>A high-quality genome assembly for Dillenia turbinata (Dilleniales).</title>
        <authorList>
            <person name="Chanderbali A."/>
        </authorList>
    </citation>
    <scope>NUCLEOTIDE SEQUENCE [LARGE SCALE GENOMIC DNA]</scope>
    <source>
        <strain evidence="7">LSX21</strain>
        <tissue evidence="7">Leaf</tissue>
    </source>
</reference>
<proteinExistence type="predicted"/>
<evidence type="ECO:0000313" key="8">
    <source>
        <dbReference type="Proteomes" id="UP001370490"/>
    </source>
</evidence>
<evidence type="ECO:0000256" key="2">
    <source>
        <dbReference type="ARBA" id="ARBA00023125"/>
    </source>
</evidence>
<keyword evidence="2" id="KW-0238">DNA-binding</keyword>
<evidence type="ECO:0000256" key="4">
    <source>
        <dbReference type="ARBA" id="ARBA00023242"/>
    </source>
</evidence>
<dbReference type="InterPro" id="IPR036093">
    <property type="entry name" value="NAC_dom_sf"/>
</dbReference>
<evidence type="ECO:0000256" key="5">
    <source>
        <dbReference type="SAM" id="MobiDB-lite"/>
    </source>
</evidence>
<comment type="caution">
    <text evidence="7">The sequence shown here is derived from an EMBL/GenBank/DDBJ whole genome shotgun (WGS) entry which is preliminary data.</text>
</comment>
<sequence>MQGFEIEKLNFFRNGVVKLPPGFRFQPTDEELVFQYLKCKVYSCPLPPSVIREVNVFKFDPWDLPGDSEDERYFFSNREAKYPNSNRTNRATGSGYWKATGADKQIVSARMNQLIGMKKTLVFYRGKAPNGIRTDWFMHEYRLLHTECTASNSTQNNGPVQMQDWVICRIFRKNRNNNGMIKIDGNANLGLISSSSSSDSGSSVITEVSSTGLSGSDNEINEEV</sequence>
<dbReference type="PANTHER" id="PTHR31744">
    <property type="entry name" value="PROTEIN CUP-SHAPED COTYLEDON 2-RELATED"/>
    <property type="match status" value="1"/>
</dbReference>
<dbReference type="GO" id="GO:0003677">
    <property type="term" value="F:DNA binding"/>
    <property type="evidence" value="ECO:0007669"/>
    <property type="project" value="UniProtKB-KW"/>
</dbReference>
<evidence type="ECO:0000313" key="7">
    <source>
        <dbReference type="EMBL" id="KAK6920465.1"/>
    </source>
</evidence>
<protein>
    <submittedName>
        <fullName evidence="7">NAC domain</fullName>
    </submittedName>
</protein>
<dbReference type="PANTHER" id="PTHR31744:SF93">
    <property type="entry name" value="NAC DOMAIN-CONTAINING PROTEIN"/>
    <property type="match status" value="1"/>
</dbReference>
<evidence type="ECO:0000259" key="6">
    <source>
        <dbReference type="PROSITE" id="PS51005"/>
    </source>
</evidence>
<evidence type="ECO:0000256" key="1">
    <source>
        <dbReference type="ARBA" id="ARBA00023015"/>
    </source>
</evidence>